<dbReference type="AlphaFoldDB" id="A0A7W7MNG2"/>
<accession>A0A7W7MNG2</accession>
<keyword evidence="1" id="KW-0472">Membrane</keyword>
<keyword evidence="3" id="KW-1185">Reference proteome</keyword>
<gene>
    <name evidence="2" type="ORF">BJ971_001574</name>
</gene>
<evidence type="ECO:0000313" key="2">
    <source>
        <dbReference type="EMBL" id="MBB4761018.1"/>
    </source>
</evidence>
<sequence>MLIALSQEPNWIIVTLVGALVGASVTWWSSPIRYLRARNDHQHLLGTWYEYHYTFRHGQVILGRAAVTIRPGFKNALMAVVVQHETHPDGEVTDLSYAGRVSYEGHLVLSLSGSPHDHTVVMRYLERLPSNTAPMLGMWMSQDHDCLPAAGVSALSRRELTDEQAREVLRFEGSSSGALRAVQTFPR</sequence>
<dbReference type="EMBL" id="JACHNH010000001">
    <property type="protein sequence ID" value="MBB4761018.1"/>
    <property type="molecule type" value="Genomic_DNA"/>
</dbReference>
<dbReference type="RefSeq" id="WP_184991176.1">
    <property type="nucleotide sequence ID" value="NZ_BOMK01000037.1"/>
</dbReference>
<comment type="caution">
    <text evidence="2">The sequence shown here is derived from an EMBL/GenBank/DDBJ whole genome shotgun (WGS) entry which is preliminary data.</text>
</comment>
<dbReference type="Proteomes" id="UP000578112">
    <property type="component" value="Unassembled WGS sequence"/>
</dbReference>
<proteinExistence type="predicted"/>
<name>A0A7W7MNG2_9ACTN</name>
<evidence type="ECO:0000313" key="3">
    <source>
        <dbReference type="Proteomes" id="UP000578112"/>
    </source>
</evidence>
<reference evidence="2 3" key="1">
    <citation type="submission" date="2020-08" db="EMBL/GenBank/DDBJ databases">
        <title>Sequencing the genomes of 1000 actinobacteria strains.</title>
        <authorList>
            <person name="Klenk H.-P."/>
        </authorList>
    </citation>
    <scope>NUCLEOTIDE SEQUENCE [LARGE SCALE GENOMIC DNA]</scope>
    <source>
        <strain evidence="2 3">DSM 43149</strain>
    </source>
</reference>
<protein>
    <recommendedName>
        <fullName evidence="4">SMODS-associating 2TM beta-strand rich effector domain-containing protein</fullName>
    </recommendedName>
</protein>
<keyword evidence="1" id="KW-1133">Transmembrane helix</keyword>
<feature type="transmembrane region" description="Helical" evidence="1">
    <location>
        <begin position="12"/>
        <end position="29"/>
    </location>
</feature>
<keyword evidence="1" id="KW-0812">Transmembrane</keyword>
<organism evidence="2 3">
    <name type="scientific">Actinoplanes digitatis</name>
    <dbReference type="NCBI Taxonomy" id="1868"/>
    <lineage>
        <taxon>Bacteria</taxon>
        <taxon>Bacillati</taxon>
        <taxon>Actinomycetota</taxon>
        <taxon>Actinomycetes</taxon>
        <taxon>Micromonosporales</taxon>
        <taxon>Micromonosporaceae</taxon>
        <taxon>Actinoplanes</taxon>
    </lineage>
</organism>
<evidence type="ECO:0008006" key="4">
    <source>
        <dbReference type="Google" id="ProtNLM"/>
    </source>
</evidence>
<evidence type="ECO:0000256" key="1">
    <source>
        <dbReference type="SAM" id="Phobius"/>
    </source>
</evidence>